<feature type="domain" description="HypF Kae1-like" evidence="2">
    <location>
        <begin position="17"/>
        <end position="115"/>
    </location>
</feature>
<keyword evidence="5" id="KW-1185">Reference proteome</keyword>
<accession>A0A2K8L383</accession>
<dbReference type="GO" id="GO:0051604">
    <property type="term" value="P:protein maturation"/>
    <property type="evidence" value="ECO:0007669"/>
    <property type="project" value="TreeGrafter"/>
</dbReference>
<name>A0A2K8L383_9PROT</name>
<dbReference type="InterPro" id="IPR043129">
    <property type="entry name" value="ATPase_NBD"/>
</dbReference>
<evidence type="ECO:0000259" key="2">
    <source>
        <dbReference type="Pfam" id="PF17788"/>
    </source>
</evidence>
<dbReference type="OrthoDB" id="9808093at2"/>
<dbReference type="PANTHER" id="PTHR42959:SF1">
    <property type="entry name" value="CARBAMOYLTRANSFERASE HYPF"/>
    <property type="match status" value="1"/>
</dbReference>
<feature type="domain" description="Carbamoyltransferase Kae1-like" evidence="3">
    <location>
        <begin position="127"/>
        <end position="376"/>
    </location>
</feature>
<dbReference type="InterPro" id="IPR051060">
    <property type="entry name" value="Carbamoyltrans_HypF-like"/>
</dbReference>
<dbReference type="SUPFAM" id="SSF53067">
    <property type="entry name" value="Actin-like ATPase domain"/>
    <property type="match status" value="1"/>
</dbReference>
<evidence type="ECO:0000313" key="4">
    <source>
        <dbReference type="EMBL" id="ATX81737.1"/>
    </source>
</evidence>
<dbReference type="Gene3D" id="3.30.420.360">
    <property type="match status" value="1"/>
</dbReference>
<dbReference type="KEGG" id="mfn:Ga0123462_0868"/>
<dbReference type="Proteomes" id="UP000231637">
    <property type="component" value="Chromosome"/>
</dbReference>
<gene>
    <name evidence="4" type="ORF">Ga0123462_0868</name>
</gene>
<dbReference type="EMBL" id="CP018800">
    <property type="protein sequence ID" value="ATX81737.1"/>
    <property type="molecule type" value="Genomic_DNA"/>
</dbReference>
<dbReference type="Pfam" id="PF17788">
    <property type="entry name" value="HypF_C"/>
    <property type="match status" value="1"/>
</dbReference>
<dbReference type="InterPro" id="IPR041440">
    <property type="entry name" value="HypF_C"/>
</dbReference>
<dbReference type="InterPro" id="IPR055128">
    <property type="entry name" value="HypF_C_2"/>
</dbReference>
<dbReference type="AlphaFoldDB" id="A0A2K8L383"/>
<dbReference type="GO" id="GO:0008270">
    <property type="term" value="F:zinc ion binding"/>
    <property type="evidence" value="ECO:0007669"/>
    <property type="project" value="TreeGrafter"/>
</dbReference>
<evidence type="ECO:0000313" key="5">
    <source>
        <dbReference type="Proteomes" id="UP000231637"/>
    </source>
</evidence>
<comment type="similarity">
    <text evidence="1">Belongs to the carbamoyltransferase HypF family.</text>
</comment>
<sequence>MPEQFPIQIDLPPGFDKAPAILALGGELKSSICLIDAGRAWITETMGDLEQEFVYRNFIDQIDELFETTPPAHLVIDKHPDYLSSQWGERLAVKYGLTLHSVQHHYAHIAAVMADNALPVDTKPLLGFALDGLGFGDDGTIWGGEILLADYRRFQRLACFQPVAMIGGAAAAVVPWRNTLAHLLPIWEQVHTQFADVDIVQFLKSKPVETFQTMVNKGMNAPPASSCGRLFDAVAGGLGINREGVAFEAEAAINLERLAATCFEQVCEPYAYRIDRDDCMHINWQPMWLELLADIRSGVEPEAIASRFHHTLIDALTKVAQAINENHDFNRIALSGGVFQNRLLSTYLPRSLESCGFEVLQHRQVPVHDGGLSLGQAIIAAAR</sequence>
<reference evidence="4 5" key="1">
    <citation type="submission" date="2016-12" db="EMBL/GenBank/DDBJ databases">
        <title>Isolation and genomic insights into novel planktonic Zetaproteobacteria from stratified waters of the Chesapeake Bay.</title>
        <authorList>
            <person name="McAllister S.M."/>
            <person name="Kato S."/>
            <person name="Chan C.S."/>
            <person name="Chiu B.K."/>
            <person name="Field E.K."/>
        </authorList>
    </citation>
    <scope>NUCLEOTIDE SEQUENCE [LARGE SCALE GENOMIC DNA]</scope>
    <source>
        <strain evidence="4 5">CP-8</strain>
    </source>
</reference>
<organism evidence="4 5">
    <name type="scientific">Mariprofundus ferrinatatus</name>
    <dbReference type="NCBI Taxonomy" id="1921087"/>
    <lineage>
        <taxon>Bacteria</taxon>
        <taxon>Pseudomonadati</taxon>
        <taxon>Pseudomonadota</taxon>
        <taxon>Candidatius Mariprofundia</taxon>
        <taxon>Mariprofundales</taxon>
        <taxon>Mariprofundaceae</taxon>
        <taxon>Mariprofundus</taxon>
    </lineage>
</organism>
<evidence type="ECO:0000259" key="3">
    <source>
        <dbReference type="Pfam" id="PF22521"/>
    </source>
</evidence>
<dbReference type="PANTHER" id="PTHR42959">
    <property type="entry name" value="CARBAMOYLTRANSFERASE"/>
    <property type="match status" value="1"/>
</dbReference>
<dbReference type="GO" id="GO:0016743">
    <property type="term" value="F:carboxyl- or carbamoyltransferase activity"/>
    <property type="evidence" value="ECO:0007669"/>
    <property type="project" value="TreeGrafter"/>
</dbReference>
<proteinExistence type="inferred from homology"/>
<dbReference type="RefSeq" id="WP_100265164.1">
    <property type="nucleotide sequence ID" value="NZ_CP018800.1"/>
</dbReference>
<protein>
    <submittedName>
        <fullName evidence="4">Hydrogenase maturation protein HypF</fullName>
    </submittedName>
</protein>
<dbReference type="Pfam" id="PF22521">
    <property type="entry name" value="HypF_C_2"/>
    <property type="match status" value="1"/>
</dbReference>
<evidence type="ECO:0000256" key="1">
    <source>
        <dbReference type="ARBA" id="ARBA00008097"/>
    </source>
</evidence>
<dbReference type="Gene3D" id="3.30.420.40">
    <property type="match status" value="1"/>
</dbReference>